<dbReference type="GO" id="GO:0005524">
    <property type="term" value="F:ATP binding"/>
    <property type="evidence" value="ECO:0007669"/>
    <property type="project" value="UniProtKB-KW"/>
</dbReference>
<keyword evidence="11" id="KW-0067">ATP-binding</keyword>
<dbReference type="AlphaFoldDB" id="Q1IJB7"/>
<dbReference type="EC" id="6.1.1.7" evidence="4"/>
<dbReference type="InterPro" id="IPR018165">
    <property type="entry name" value="Ala-tRNA-synth_IIc_core"/>
</dbReference>
<evidence type="ECO:0000256" key="12">
    <source>
        <dbReference type="ARBA" id="ARBA00022884"/>
    </source>
</evidence>
<comment type="cofactor">
    <cofactor evidence="1">
        <name>Zn(2+)</name>
        <dbReference type="ChEBI" id="CHEBI:29105"/>
    </cofactor>
</comment>
<dbReference type="EnsemblBacteria" id="ABF43033">
    <property type="protein sequence ID" value="ABF43033"/>
    <property type="gene ID" value="Acid345_4033"/>
</dbReference>
<evidence type="ECO:0000256" key="1">
    <source>
        <dbReference type="ARBA" id="ARBA00001947"/>
    </source>
</evidence>
<evidence type="ECO:0000256" key="15">
    <source>
        <dbReference type="ARBA" id="ARBA00032577"/>
    </source>
</evidence>
<dbReference type="InterPro" id="IPR018163">
    <property type="entry name" value="Thr/Ala-tRNA-synth_IIc_edit"/>
</dbReference>
<dbReference type="Pfam" id="PF07973">
    <property type="entry name" value="tRNA_SAD"/>
    <property type="match status" value="1"/>
</dbReference>
<keyword evidence="14 17" id="KW-0030">Aminoacyl-tRNA synthetase</keyword>
<dbReference type="Proteomes" id="UP000002432">
    <property type="component" value="Chromosome"/>
</dbReference>
<dbReference type="HOGENOM" id="CLU_004485_7_2_0"/>
<dbReference type="KEGG" id="aba:Acid345_4033"/>
<dbReference type="Pfam" id="PF01411">
    <property type="entry name" value="tRNA-synt_2c"/>
    <property type="match status" value="1"/>
</dbReference>
<keyword evidence="10" id="KW-0862">Zinc</keyword>
<proteinExistence type="inferred from homology"/>
<evidence type="ECO:0000256" key="3">
    <source>
        <dbReference type="ARBA" id="ARBA00008226"/>
    </source>
</evidence>
<dbReference type="GO" id="GO:0006419">
    <property type="term" value="P:alanyl-tRNA aminoacylation"/>
    <property type="evidence" value="ECO:0007669"/>
    <property type="project" value="InterPro"/>
</dbReference>
<accession>Q1IJB7</accession>
<dbReference type="InterPro" id="IPR003156">
    <property type="entry name" value="DHHA1_dom"/>
</dbReference>
<keyword evidence="8" id="KW-0479">Metal-binding</keyword>
<keyword evidence="6" id="KW-0820">tRNA-binding</keyword>
<keyword evidence="13" id="KW-0648">Protein biosynthesis</keyword>
<dbReference type="GO" id="GO:0000049">
    <property type="term" value="F:tRNA binding"/>
    <property type="evidence" value="ECO:0007669"/>
    <property type="project" value="UniProtKB-KW"/>
</dbReference>
<keyword evidence="7" id="KW-0436">Ligase</keyword>
<dbReference type="Pfam" id="PF02272">
    <property type="entry name" value="DHHA1"/>
    <property type="match status" value="1"/>
</dbReference>
<evidence type="ECO:0000256" key="10">
    <source>
        <dbReference type="ARBA" id="ARBA00022833"/>
    </source>
</evidence>
<dbReference type="Gene3D" id="2.40.30.130">
    <property type="match status" value="1"/>
</dbReference>
<evidence type="ECO:0000256" key="5">
    <source>
        <dbReference type="ARBA" id="ARBA00017959"/>
    </source>
</evidence>
<dbReference type="InterPro" id="IPR012947">
    <property type="entry name" value="tRNA_SAD"/>
</dbReference>
<dbReference type="eggNOG" id="COG0013">
    <property type="taxonomic scope" value="Bacteria"/>
</dbReference>
<sequence length="403" mass="44393">MTERLYYNNSFLLNFTAAVLDARVEDGRAIVVLDRTAFYPTSGGQIFDTGWMELEKDARKLRVSEVGETEEGVIQHYVDTSDVETLKDGRVRGFIDVERRRDHMQQHTGQHVLSSAFESLFEMKTVSFHMGAESCTIDLDTKALAPEQVKKAEAVANEVIAEDRPVEIKYATVDEARAMGVRKIPPAEREKLRLIDIKDFDLNACGGTHVRATGQIGGLLIRKIAKEKQGFRVEFVCGGRAVNTARRDFETLTDAATLFSSHIYDVPVQVRKLIEENKAGTKREHKLLEEVASLTADVMLAQLGDKKVVRQFYTDRDMTFIKLLAQRLTRQGSVVALLGCGGTQPAVIFAQTSGLPNDMGGLMKEALVELGGRGGGNKDMAQGGATDASKIEAVLEKIAGRIA</sequence>
<evidence type="ECO:0000256" key="6">
    <source>
        <dbReference type="ARBA" id="ARBA00022555"/>
    </source>
</evidence>
<evidence type="ECO:0000256" key="2">
    <source>
        <dbReference type="ARBA" id="ARBA00004496"/>
    </source>
</evidence>
<gene>
    <name evidence="17" type="ordered locus">Acid345_4033</name>
</gene>
<dbReference type="PANTHER" id="PTHR43462:SF1">
    <property type="entry name" value="ALANYL-TRNA EDITING PROTEIN AARSD1"/>
    <property type="match status" value="1"/>
</dbReference>
<dbReference type="PANTHER" id="PTHR43462">
    <property type="entry name" value="ALANYL-TRNA EDITING PROTEIN"/>
    <property type="match status" value="1"/>
</dbReference>
<comment type="similarity">
    <text evidence="3">Belongs to the class-II aminoacyl-tRNA synthetase family.</text>
</comment>
<evidence type="ECO:0000256" key="7">
    <source>
        <dbReference type="ARBA" id="ARBA00022598"/>
    </source>
</evidence>
<evidence type="ECO:0000256" key="8">
    <source>
        <dbReference type="ARBA" id="ARBA00022723"/>
    </source>
</evidence>
<dbReference type="EMBL" id="CP000360">
    <property type="protein sequence ID" value="ABF43033.1"/>
    <property type="molecule type" value="Genomic_DNA"/>
</dbReference>
<comment type="subcellular location">
    <subcellularLocation>
        <location evidence="2">Cytoplasm</location>
    </subcellularLocation>
</comment>
<dbReference type="FunFam" id="3.10.310.40:FF:000001">
    <property type="entry name" value="Alanine--tRNA ligase"/>
    <property type="match status" value="1"/>
</dbReference>
<dbReference type="OrthoDB" id="9812949at2"/>
<dbReference type="SMART" id="SM00863">
    <property type="entry name" value="tRNA_SAD"/>
    <property type="match status" value="1"/>
</dbReference>
<evidence type="ECO:0000256" key="14">
    <source>
        <dbReference type="ARBA" id="ARBA00023146"/>
    </source>
</evidence>
<dbReference type="SUPFAM" id="SSF55186">
    <property type="entry name" value="ThrRS/AlaRS common domain"/>
    <property type="match status" value="1"/>
</dbReference>
<evidence type="ECO:0000256" key="9">
    <source>
        <dbReference type="ARBA" id="ARBA00022741"/>
    </source>
</evidence>
<dbReference type="SUPFAM" id="SSF50447">
    <property type="entry name" value="Translation proteins"/>
    <property type="match status" value="1"/>
</dbReference>
<evidence type="ECO:0000313" key="17">
    <source>
        <dbReference type="EMBL" id="ABF43033.1"/>
    </source>
</evidence>
<dbReference type="InterPro" id="IPR009000">
    <property type="entry name" value="Transl_B-barrel_sf"/>
</dbReference>
<evidence type="ECO:0000256" key="13">
    <source>
        <dbReference type="ARBA" id="ARBA00022917"/>
    </source>
</evidence>
<dbReference type="Gene3D" id="3.30.980.10">
    <property type="entry name" value="Threonyl-trna Synthetase, Chain A, domain 2"/>
    <property type="match status" value="1"/>
</dbReference>
<dbReference type="Gene3D" id="3.10.310.40">
    <property type="match status" value="1"/>
</dbReference>
<dbReference type="InterPro" id="IPR051335">
    <property type="entry name" value="Alanyl-tRNA_Editing_Enzymes"/>
</dbReference>
<keyword evidence="18" id="KW-1185">Reference proteome</keyword>
<feature type="domain" description="Alanyl-transfer RNA synthetases family profile" evidence="16">
    <location>
        <begin position="1"/>
        <end position="247"/>
    </location>
</feature>
<dbReference type="InterPro" id="IPR018164">
    <property type="entry name" value="Ala-tRNA-synth_IIc_N"/>
</dbReference>
<dbReference type="PROSITE" id="PS50860">
    <property type="entry name" value="AA_TRNA_LIGASE_II_ALA"/>
    <property type="match status" value="1"/>
</dbReference>
<name>Q1IJB7_KORVE</name>
<evidence type="ECO:0000259" key="16">
    <source>
        <dbReference type="PROSITE" id="PS50860"/>
    </source>
</evidence>
<dbReference type="GO" id="GO:0046872">
    <property type="term" value="F:metal ion binding"/>
    <property type="evidence" value="ECO:0007669"/>
    <property type="project" value="UniProtKB-KW"/>
</dbReference>
<dbReference type="RefSeq" id="WP_011524832.1">
    <property type="nucleotide sequence ID" value="NC_008009.1"/>
</dbReference>
<dbReference type="STRING" id="204669.Acid345_4033"/>
<protein>
    <recommendedName>
        <fullName evidence="5">Alanine--tRNA ligase</fullName>
        <ecNumber evidence="4">6.1.1.7</ecNumber>
    </recommendedName>
    <alternativeName>
        <fullName evidence="15">Alanyl-tRNA synthetase</fullName>
    </alternativeName>
</protein>
<evidence type="ECO:0000313" key="18">
    <source>
        <dbReference type="Proteomes" id="UP000002432"/>
    </source>
</evidence>
<keyword evidence="12" id="KW-0694">RNA-binding</keyword>
<keyword evidence="9" id="KW-0547">Nucleotide-binding</keyword>
<dbReference type="GO" id="GO:0005737">
    <property type="term" value="C:cytoplasm"/>
    <property type="evidence" value="ECO:0007669"/>
    <property type="project" value="UniProtKB-SubCell"/>
</dbReference>
<dbReference type="GO" id="GO:0002161">
    <property type="term" value="F:aminoacyl-tRNA deacylase activity"/>
    <property type="evidence" value="ECO:0007669"/>
    <property type="project" value="UniProtKB-ARBA"/>
</dbReference>
<evidence type="ECO:0000256" key="4">
    <source>
        <dbReference type="ARBA" id="ARBA00013168"/>
    </source>
</evidence>
<dbReference type="GO" id="GO:0004813">
    <property type="term" value="F:alanine-tRNA ligase activity"/>
    <property type="evidence" value="ECO:0007669"/>
    <property type="project" value="UniProtKB-EC"/>
</dbReference>
<reference evidence="17 18" key="1">
    <citation type="journal article" date="2009" name="Appl. Environ. Microbiol.">
        <title>Three genomes from the phylum Acidobacteria provide insight into the lifestyles of these microorganisms in soils.</title>
        <authorList>
            <person name="Ward N.L."/>
            <person name="Challacombe J.F."/>
            <person name="Janssen P.H."/>
            <person name="Henrissat B."/>
            <person name="Coutinho P.M."/>
            <person name="Wu M."/>
            <person name="Xie G."/>
            <person name="Haft D.H."/>
            <person name="Sait M."/>
            <person name="Badger J."/>
            <person name="Barabote R.D."/>
            <person name="Bradley B."/>
            <person name="Brettin T.S."/>
            <person name="Brinkac L.M."/>
            <person name="Bruce D."/>
            <person name="Creasy T."/>
            <person name="Daugherty S.C."/>
            <person name="Davidsen T.M."/>
            <person name="DeBoy R.T."/>
            <person name="Detter J.C."/>
            <person name="Dodson R.J."/>
            <person name="Durkin A.S."/>
            <person name="Ganapathy A."/>
            <person name="Gwinn-Giglio M."/>
            <person name="Han C.S."/>
            <person name="Khouri H."/>
            <person name="Kiss H."/>
            <person name="Kothari S.P."/>
            <person name="Madupu R."/>
            <person name="Nelson K.E."/>
            <person name="Nelson W.C."/>
            <person name="Paulsen I."/>
            <person name="Penn K."/>
            <person name="Ren Q."/>
            <person name="Rosovitz M.J."/>
            <person name="Selengut J.D."/>
            <person name="Shrivastava S."/>
            <person name="Sullivan S.A."/>
            <person name="Tapia R."/>
            <person name="Thompson L.S."/>
            <person name="Watkins K.L."/>
            <person name="Yang Q."/>
            <person name="Yu C."/>
            <person name="Zafar N."/>
            <person name="Zhou L."/>
            <person name="Kuske C.R."/>
        </authorList>
    </citation>
    <scope>NUCLEOTIDE SEQUENCE [LARGE SCALE GENOMIC DNA]</scope>
    <source>
        <strain evidence="17 18">Ellin345</strain>
    </source>
</reference>
<organism evidence="17 18">
    <name type="scientific">Koribacter versatilis (strain Ellin345)</name>
    <dbReference type="NCBI Taxonomy" id="204669"/>
    <lineage>
        <taxon>Bacteria</taxon>
        <taxon>Pseudomonadati</taxon>
        <taxon>Acidobacteriota</taxon>
        <taxon>Terriglobia</taxon>
        <taxon>Terriglobales</taxon>
        <taxon>Candidatus Korobacteraceae</taxon>
        <taxon>Candidatus Korobacter</taxon>
    </lineage>
</organism>
<evidence type="ECO:0000256" key="11">
    <source>
        <dbReference type="ARBA" id="ARBA00022840"/>
    </source>
</evidence>